<dbReference type="PRINTS" id="PR01590">
    <property type="entry name" value="HTHFIS"/>
</dbReference>
<gene>
    <name evidence="10" type="primary">zraR</name>
    <name evidence="10" type="ORF">PITCH_A1640019</name>
</gene>
<dbReference type="SUPFAM" id="SSF52540">
    <property type="entry name" value="P-loop containing nucleoside triphosphate hydrolases"/>
    <property type="match status" value="1"/>
</dbReference>
<protein>
    <submittedName>
        <fullName evidence="10">Transcriptional regulatory protein ZraR</fullName>
    </submittedName>
</protein>
<dbReference type="FunFam" id="3.40.50.2300:FF:000018">
    <property type="entry name" value="DNA-binding transcriptional regulator NtrC"/>
    <property type="match status" value="1"/>
</dbReference>
<accession>A0A445MUD1</accession>
<dbReference type="GO" id="GO:0006355">
    <property type="term" value="P:regulation of DNA-templated transcription"/>
    <property type="evidence" value="ECO:0007669"/>
    <property type="project" value="InterPro"/>
</dbReference>
<evidence type="ECO:0000256" key="4">
    <source>
        <dbReference type="ARBA" id="ARBA00023012"/>
    </source>
</evidence>
<dbReference type="GO" id="GO:0005524">
    <property type="term" value="F:ATP binding"/>
    <property type="evidence" value="ECO:0007669"/>
    <property type="project" value="UniProtKB-KW"/>
</dbReference>
<dbReference type="PANTHER" id="PTHR32071">
    <property type="entry name" value="TRANSCRIPTIONAL REGULATORY PROTEIN"/>
    <property type="match status" value="1"/>
</dbReference>
<dbReference type="PROSITE" id="PS50110">
    <property type="entry name" value="RESPONSE_REGULATORY"/>
    <property type="match status" value="1"/>
</dbReference>
<evidence type="ECO:0000256" key="5">
    <source>
        <dbReference type="ARBA" id="ARBA00023015"/>
    </source>
</evidence>
<keyword evidence="6" id="KW-0804">Transcription</keyword>
<dbReference type="GO" id="GO:0043565">
    <property type="term" value="F:sequence-specific DNA binding"/>
    <property type="evidence" value="ECO:0007669"/>
    <property type="project" value="InterPro"/>
</dbReference>
<dbReference type="Pfam" id="PF02954">
    <property type="entry name" value="HTH_8"/>
    <property type="match status" value="1"/>
</dbReference>
<keyword evidence="2" id="KW-0547">Nucleotide-binding</keyword>
<keyword evidence="3" id="KW-0067">ATP-binding</keyword>
<dbReference type="Gene3D" id="3.40.50.2300">
    <property type="match status" value="1"/>
</dbReference>
<dbReference type="PANTHER" id="PTHR32071:SF119">
    <property type="entry name" value="SIGMA L-DEPENDENT TRANSCRIPTIONAL REGULATOR YPLP-RELATED"/>
    <property type="match status" value="1"/>
</dbReference>
<evidence type="ECO:0000256" key="2">
    <source>
        <dbReference type="ARBA" id="ARBA00022741"/>
    </source>
</evidence>
<dbReference type="CDD" id="cd00009">
    <property type="entry name" value="AAA"/>
    <property type="match status" value="1"/>
</dbReference>
<dbReference type="SUPFAM" id="SSF52172">
    <property type="entry name" value="CheY-like"/>
    <property type="match status" value="1"/>
</dbReference>
<feature type="modified residue" description="4-aspartylphosphate" evidence="7">
    <location>
        <position position="54"/>
    </location>
</feature>
<evidence type="ECO:0000256" key="6">
    <source>
        <dbReference type="ARBA" id="ARBA00023163"/>
    </source>
</evidence>
<dbReference type="FunFam" id="3.40.50.300:FF:000006">
    <property type="entry name" value="DNA-binding transcriptional regulator NtrC"/>
    <property type="match status" value="1"/>
</dbReference>
<dbReference type="Pfam" id="PF00072">
    <property type="entry name" value="Response_reg"/>
    <property type="match status" value="1"/>
</dbReference>
<dbReference type="InterPro" id="IPR003593">
    <property type="entry name" value="AAA+_ATPase"/>
</dbReference>
<evidence type="ECO:0000259" key="9">
    <source>
        <dbReference type="PROSITE" id="PS50110"/>
    </source>
</evidence>
<evidence type="ECO:0000256" key="7">
    <source>
        <dbReference type="PROSITE-ProRule" id="PRU00169"/>
    </source>
</evidence>
<dbReference type="SMART" id="SM00382">
    <property type="entry name" value="AAA"/>
    <property type="match status" value="1"/>
</dbReference>
<dbReference type="PROSITE" id="PS00676">
    <property type="entry name" value="SIGMA54_INTERACT_2"/>
    <property type="match status" value="1"/>
</dbReference>
<feature type="domain" description="Response regulatory" evidence="9">
    <location>
        <begin position="5"/>
        <end position="119"/>
    </location>
</feature>
<keyword evidence="5" id="KW-0805">Transcription regulation</keyword>
<dbReference type="SMART" id="SM00448">
    <property type="entry name" value="REC"/>
    <property type="match status" value="1"/>
</dbReference>
<proteinExistence type="predicted"/>
<name>A0A445MUD1_9BACT</name>
<dbReference type="AlphaFoldDB" id="A0A445MUD1"/>
<dbReference type="InterPro" id="IPR011006">
    <property type="entry name" value="CheY-like_superfamily"/>
</dbReference>
<dbReference type="InterPro" id="IPR001789">
    <property type="entry name" value="Sig_transdc_resp-reg_receiver"/>
</dbReference>
<dbReference type="Pfam" id="PF00158">
    <property type="entry name" value="Sigma54_activat"/>
    <property type="match status" value="1"/>
</dbReference>
<feature type="domain" description="Sigma-54 factor interaction" evidence="8">
    <location>
        <begin position="145"/>
        <end position="374"/>
    </location>
</feature>
<evidence type="ECO:0000313" key="10">
    <source>
        <dbReference type="EMBL" id="SPD73009.1"/>
    </source>
</evidence>
<dbReference type="InterPro" id="IPR027417">
    <property type="entry name" value="P-loop_NTPase"/>
</dbReference>
<evidence type="ECO:0000256" key="1">
    <source>
        <dbReference type="ARBA" id="ARBA00022553"/>
    </source>
</evidence>
<dbReference type="Pfam" id="PF25601">
    <property type="entry name" value="AAA_lid_14"/>
    <property type="match status" value="1"/>
</dbReference>
<sequence length="451" mass="50146">MTVANILIVDDDESMRIACAQTLEEAGYRVQAVDNGYTALEKINRESFDVVLLDLKMPGISGIEVLKTLKQRERGVAVIVITGYATIDLAVQAGRLGVSDFLSKPFTPEELISAVEKSVNAKRHELEDSCIGIALEAQQNSVDVIVGQSEAIRKVMLLIKQVAPMDSTVLITGETGSGKELAARTLHRLSRRRDQPFVVVDCGSLVESLFESELFGHTKGSFTGATDTTKGKFEMAHGGTLFLDEIANISINMQARLLRVVQEQEIFKVGSPLTKKVDVRIISATNRDLLKEISMNTFRLDLYYRLNVVQIHIPPLRERAEDIPLLAEYFFKRLRKTMKKRVSRISDQAMGLLRTYDWPGNARELKNVIERAIVVCEADELGPEHLLLGETPGFARSPETGGGSLADSEKNEILRVLKECKGNKTLAANILGINRKTLREKLQKYSISFDE</sequence>
<dbReference type="InterPro" id="IPR025943">
    <property type="entry name" value="Sigma_54_int_dom_ATP-bd_2"/>
</dbReference>
<reference evidence="10" key="1">
    <citation type="submission" date="2018-01" db="EMBL/GenBank/DDBJ databases">
        <authorList>
            <person name="Regsiter A."/>
            <person name="William W."/>
        </authorList>
    </citation>
    <scope>NUCLEOTIDE SEQUENCE</scope>
    <source>
        <strain evidence="10">TRIP AH-1</strain>
    </source>
</reference>
<dbReference type="SUPFAM" id="SSF46689">
    <property type="entry name" value="Homeodomain-like"/>
    <property type="match status" value="1"/>
</dbReference>
<dbReference type="InterPro" id="IPR009057">
    <property type="entry name" value="Homeodomain-like_sf"/>
</dbReference>
<dbReference type="EMBL" id="OJIN01000073">
    <property type="protein sequence ID" value="SPD73009.1"/>
    <property type="molecule type" value="Genomic_DNA"/>
</dbReference>
<dbReference type="InterPro" id="IPR002197">
    <property type="entry name" value="HTH_Fis"/>
</dbReference>
<dbReference type="PROSITE" id="PS50045">
    <property type="entry name" value="SIGMA54_INTERACT_4"/>
    <property type="match status" value="1"/>
</dbReference>
<dbReference type="GO" id="GO:0000160">
    <property type="term" value="P:phosphorelay signal transduction system"/>
    <property type="evidence" value="ECO:0007669"/>
    <property type="project" value="UniProtKB-KW"/>
</dbReference>
<dbReference type="Gene3D" id="3.40.50.300">
    <property type="entry name" value="P-loop containing nucleotide triphosphate hydrolases"/>
    <property type="match status" value="1"/>
</dbReference>
<evidence type="ECO:0000256" key="3">
    <source>
        <dbReference type="ARBA" id="ARBA00022840"/>
    </source>
</evidence>
<dbReference type="InterPro" id="IPR058031">
    <property type="entry name" value="AAA_lid_NorR"/>
</dbReference>
<dbReference type="Gene3D" id="1.10.8.60">
    <property type="match status" value="1"/>
</dbReference>
<dbReference type="Gene3D" id="1.10.10.60">
    <property type="entry name" value="Homeodomain-like"/>
    <property type="match status" value="1"/>
</dbReference>
<keyword evidence="1 7" id="KW-0597">Phosphoprotein</keyword>
<organism evidence="10">
    <name type="scientific">uncultured Desulfobacterium sp</name>
    <dbReference type="NCBI Taxonomy" id="201089"/>
    <lineage>
        <taxon>Bacteria</taxon>
        <taxon>Pseudomonadati</taxon>
        <taxon>Thermodesulfobacteriota</taxon>
        <taxon>Desulfobacteria</taxon>
        <taxon>Desulfobacterales</taxon>
        <taxon>Desulfobacteriaceae</taxon>
        <taxon>Desulfobacterium</taxon>
        <taxon>environmental samples</taxon>
    </lineage>
</organism>
<evidence type="ECO:0000259" key="8">
    <source>
        <dbReference type="PROSITE" id="PS50045"/>
    </source>
</evidence>
<dbReference type="InterPro" id="IPR002078">
    <property type="entry name" value="Sigma_54_int"/>
</dbReference>
<keyword evidence="4" id="KW-0902">Two-component regulatory system</keyword>